<evidence type="ECO:0000259" key="1">
    <source>
        <dbReference type="Pfam" id="PF00534"/>
    </source>
</evidence>
<dbReference type="PANTHER" id="PTHR12526:SF630">
    <property type="entry name" value="GLYCOSYLTRANSFERASE"/>
    <property type="match status" value="1"/>
</dbReference>
<feature type="domain" description="Glycosyl transferase family 1" evidence="1">
    <location>
        <begin position="199"/>
        <end position="349"/>
    </location>
</feature>
<organism evidence="3 4">
    <name type="scientific">Hungatella effluvii</name>
    <dbReference type="NCBI Taxonomy" id="1096246"/>
    <lineage>
        <taxon>Bacteria</taxon>
        <taxon>Bacillati</taxon>
        <taxon>Bacillota</taxon>
        <taxon>Clostridia</taxon>
        <taxon>Lachnospirales</taxon>
        <taxon>Lachnospiraceae</taxon>
        <taxon>Hungatella</taxon>
    </lineage>
</organism>
<dbReference type="PANTHER" id="PTHR12526">
    <property type="entry name" value="GLYCOSYLTRANSFERASE"/>
    <property type="match status" value="1"/>
</dbReference>
<evidence type="ECO:0000313" key="3">
    <source>
        <dbReference type="EMBL" id="PXX48956.1"/>
    </source>
</evidence>
<dbReference type="EMBL" id="QJKD01000015">
    <property type="protein sequence ID" value="PXX48956.1"/>
    <property type="molecule type" value="Genomic_DNA"/>
</dbReference>
<dbReference type="AlphaFoldDB" id="A0A2V3XX64"/>
<evidence type="ECO:0000259" key="2">
    <source>
        <dbReference type="Pfam" id="PF13439"/>
    </source>
</evidence>
<dbReference type="InterPro" id="IPR028098">
    <property type="entry name" value="Glyco_trans_4-like_N"/>
</dbReference>
<feature type="domain" description="Glycosyltransferase subfamily 4-like N-terminal" evidence="2">
    <location>
        <begin position="24"/>
        <end position="184"/>
    </location>
</feature>
<accession>A0A2V3XX64</accession>
<proteinExistence type="predicted"/>
<protein>
    <submittedName>
        <fullName evidence="3">Glycosyltransferase involved in cell wall biosynthesis</fullName>
    </submittedName>
</protein>
<comment type="caution">
    <text evidence="3">The sequence shown here is derived from an EMBL/GenBank/DDBJ whole genome shotgun (WGS) entry which is preliminary data.</text>
</comment>
<dbReference type="Pfam" id="PF00534">
    <property type="entry name" value="Glycos_transf_1"/>
    <property type="match status" value="1"/>
</dbReference>
<dbReference type="Gene3D" id="3.40.50.2000">
    <property type="entry name" value="Glycogen Phosphorylase B"/>
    <property type="match status" value="2"/>
</dbReference>
<sequence>MKKAILITTVSGFVPQFEMNNVRILQDMGYEVHYASNYHNPSYGKDNHRLDNTNIIRHQVDFVRSPFRVIKNVKAYVQLQQILQKDNYELVHCHTPMGALLGRLAARGYRKQGCRVFYTVHGFHFYKGASLINWLFYYPVERFMMRYTDVLLTITREDYDRACCFKRKSNQKVYYIPGVGIDTNRFMQIEQGRTETGGKQKVRLLSVGELNSNKNHIAVIRALGHLKRNNIIYMICGDGVQKEKLRMEIQKRHLQKKVFLLGYRENIEEILAIVDVFVFPSQREGLSVALQEAMAAGLPAVVSDIRGNRELIDEGLGGYRVDANDYKAWADTIDKIIKADKKKMGKYNQNKIKSHDLSCVSALMRKVYSENLV</sequence>
<dbReference type="CDD" id="cd03808">
    <property type="entry name" value="GT4_CapM-like"/>
    <property type="match status" value="1"/>
</dbReference>
<dbReference type="GO" id="GO:0016757">
    <property type="term" value="F:glycosyltransferase activity"/>
    <property type="evidence" value="ECO:0007669"/>
    <property type="project" value="InterPro"/>
</dbReference>
<keyword evidence="3" id="KW-0808">Transferase</keyword>
<gene>
    <name evidence="3" type="ORF">DFR60_115130</name>
</gene>
<dbReference type="InterPro" id="IPR001296">
    <property type="entry name" value="Glyco_trans_1"/>
</dbReference>
<name>A0A2V3XX64_9FIRM</name>
<evidence type="ECO:0000313" key="4">
    <source>
        <dbReference type="Proteomes" id="UP000248057"/>
    </source>
</evidence>
<dbReference type="SUPFAM" id="SSF53756">
    <property type="entry name" value="UDP-Glycosyltransferase/glycogen phosphorylase"/>
    <property type="match status" value="1"/>
</dbReference>
<dbReference type="Proteomes" id="UP000248057">
    <property type="component" value="Unassembled WGS sequence"/>
</dbReference>
<reference evidence="3 4" key="1">
    <citation type="submission" date="2018-05" db="EMBL/GenBank/DDBJ databases">
        <title>Genomic Encyclopedia of Type Strains, Phase IV (KMG-IV): sequencing the most valuable type-strain genomes for metagenomic binning, comparative biology and taxonomic classification.</title>
        <authorList>
            <person name="Goeker M."/>
        </authorList>
    </citation>
    <scope>NUCLEOTIDE SEQUENCE [LARGE SCALE GENOMIC DNA]</scope>
    <source>
        <strain evidence="3 4">DSM 24995</strain>
    </source>
</reference>
<dbReference type="Pfam" id="PF13439">
    <property type="entry name" value="Glyco_transf_4"/>
    <property type="match status" value="1"/>
</dbReference>
<keyword evidence="4" id="KW-1185">Reference proteome</keyword>